<keyword evidence="7 10" id="KW-0500">Molybdenum</keyword>
<evidence type="ECO:0000256" key="4">
    <source>
        <dbReference type="ARBA" id="ARBA00010763"/>
    </source>
</evidence>
<evidence type="ECO:0000256" key="3">
    <source>
        <dbReference type="ARBA" id="ARBA00005046"/>
    </source>
</evidence>
<dbReference type="Proteomes" id="UP000184447">
    <property type="component" value="Unassembled WGS sequence"/>
</dbReference>
<evidence type="ECO:0000313" key="13">
    <source>
        <dbReference type="Proteomes" id="UP000184447"/>
    </source>
</evidence>
<dbReference type="UniPathway" id="UPA00344"/>
<dbReference type="InterPro" id="IPR008284">
    <property type="entry name" value="MoCF_biosynth_CS"/>
</dbReference>
<dbReference type="Gene3D" id="3.90.105.10">
    <property type="entry name" value="Molybdopterin biosynthesis moea protein, domain 2"/>
    <property type="match status" value="1"/>
</dbReference>
<evidence type="ECO:0000256" key="6">
    <source>
        <dbReference type="ARBA" id="ARBA00021108"/>
    </source>
</evidence>
<dbReference type="InterPro" id="IPR001453">
    <property type="entry name" value="MoaB/Mog_dom"/>
</dbReference>
<dbReference type="InterPro" id="IPR038987">
    <property type="entry name" value="MoeA-like"/>
</dbReference>
<dbReference type="Pfam" id="PF03454">
    <property type="entry name" value="MoeA_C"/>
    <property type="match status" value="1"/>
</dbReference>
<dbReference type="RefSeq" id="WP_073338995.1">
    <property type="nucleotide sequence ID" value="NZ_FQXM01000016.1"/>
</dbReference>
<sequence length="408" mass="45057">MDLFKVATIEQVKDIINDNFQFKVQEETIAIEEALDRITSSEIFSQDSLPHFNRSTVDGYAVNSRDTYGASETIPSIMNLNGEILMGMEATQNLDFPGECTYVSTGAMLPDGADGVVMIEYTDLLDQNTVLVKTSVAPLENVVQIGDDVFEGELIINKGQKLNSYHLGLLSGVGIKEVKVYKKPMVGVISTGDEIVAHEKQPRKGEIRDVNSILLSSMVKENFCSVINYGVISDEFNLLRDKVENALKQCDLLLISGGTSVGKKDQTIKVINSIENSKFLIHGVALKPGKPTIIAKVNEKAVFGLPGHPLAAAVVFNRIVKDYIYKGFNYKENKYPLKGEFKINYHKAKGREEFLLVNINNVNGKLEIQPILTKSGIISSIAKAQGYVIIEMNKEGLKEGEIIEVYTL</sequence>
<dbReference type="GO" id="GO:0006777">
    <property type="term" value="P:Mo-molybdopterin cofactor biosynthetic process"/>
    <property type="evidence" value="ECO:0007669"/>
    <property type="project" value="UniProtKB-UniRule"/>
</dbReference>
<evidence type="ECO:0000256" key="2">
    <source>
        <dbReference type="ARBA" id="ARBA00003487"/>
    </source>
</evidence>
<dbReference type="CDD" id="cd00887">
    <property type="entry name" value="MoeA"/>
    <property type="match status" value="1"/>
</dbReference>
<dbReference type="SMART" id="SM00852">
    <property type="entry name" value="MoCF_biosynth"/>
    <property type="match status" value="1"/>
</dbReference>
<gene>
    <name evidence="12" type="ORF">SAMN02745207_02750</name>
</gene>
<dbReference type="EC" id="2.10.1.1" evidence="5 10"/>
<dbReference type="EMBL" id="FQXM01000016">
    <property type="protein sequence ID" value="SHH84259.1"/>
    <property type="molecule type" value="Genomic_DNA"/>
</dbReference>
<keyword evidence="13" id="KW-1185">Reference proteome</keyword>
<dbReference type="Gene3D" id="2.40.340.10">
    <property type="entry name" value="MoeA, C-terminal, domain IV"/>
    <property type="match status" value="1"/>
</dbReference>
<comment type="similarity">
    <text evidence="4 10">Belongs to the MoeA family.</text>
</comment>
<proteinExistence type="inferred from homology"/>
<dbReference type="SUPFAM" id="SSF63867">
    <property type="entry name" value="MoeA C-terminal domain-like"/>
    <property type="match status" value="1"/>
</dbReference>
<comment type="function">
    <text evidence="2">May be involved in the biosynthesis of molybdopterin.</text>
</comment>
<dbReference type="InterPro" id="IPR005110">
    <property type="entry name" value="MoeA_linker/N"/>
</dbReference>
<comment type="pathway">
    <text evidence="3 10">Cofactor biosynthesis; molybdopterin biosynthesis.</text>
</comment>
<evidence type="ECO:0000256" key="7">
    <source>
        <dbReference type="ARBA" id="ARBA00022505"/>
    </source>
</evidence>
<evidence type="ECO:0000256" key="9">
    <source>
        <dbReference type="ARBA" id="ARBA00047317"/>
    </source>
</evidence>
<dbReference type="SUPFAM" id="SSF53218">
    <property type="entry name" value="Molybdenum cofactor biosynthesis proteins"/>
    <property type="match status" value="1"/>
</dbReference>
<name>A0A1M5W9K4_9CLOT</name>
<dbReference type="Pfam" id="PF03453">
    <property type="entry name" value="MoeA_N"/>
    <property type="match status" value="1"/>
</dbReference>
<evidence type="ECO:0000256" key="1">
    <source>
        <dbReference type="ARBA" id="ARBA00002901"/>
    </source>
</evidence>
<comment type="catalytic activity">
    <reaction evidence="9">
        <text>adenylyl-molybdopterin + molybdate = Mo-molybdopterin + AMP + H(+)</text>
        <dbReference type="Rhea" id="RHEA:35047"/>
        <dbReference type="ChEBI" id="CHEBI:15378"/>
        <dbReference type="ChEBI" id="CHEBI:36264"/>
        <dbReference type="ChEBI" id="CHEBI:62727"/>
        <dbReference type="ChEBI" id="CHEBI:71302"/>
        <dbReference type="ChEBI" id="CHEBI:456215"/>
        <dbReference type="EC" id="2.10.1.1"/>
    </reaction>
</comment>
<dbReference type="InterPro" id="IPR036425">
    <property type="entry name" value="MoaB/Mog-like_dom_sf"/>
</dbReference>
<dbReference type="OrthoDB" id="9804758at2"/>
<dbReference type="PANTHER" id="PTHR10192:SF5">
    <property type="entry name" value="GEPHYRIN"/>
    <property type="match status" value="1"/>
</dbReference>
<dbReference type="Gene3D" id="2.170.190.11">
    <property type="entry name" value="Molybdopterin biosynthesis moea protein, domain 3"/>
    <property type="match status" value="1"/>
</dbReference>
<keyword evidence="10" id="KW-0479">Metal-binding</keyword>
<dbReference type="AlphaFoldDB" id="A0A1M5W9K4"/>
<dbReference type="NCBIfam" id="TIGR00177">
    <property type="entry name" value="molyb_syn"/>
    <property type="match status" value="1"/>
</dbReference>
<feature type="domain" description="MoaB/Mog" evidence="11">
    <location>
        <begin position="187"/>
        <end position="326"/>
    </location>
</feature>
<dbReference type="InterPro" id="IPR036135">
    <property type="entry name" value="MoeA_linker/N_sf"/>
</dbReference>
<reference evidence="12 13" key="1">
    <citation type="submission" date="2016-11" db="EMBL/GenBank/DDBJ databases">
        <authorList>
            <person name="Jaros S."/>
            <person name="Januszkiewicz K."/>
            <person name="Wedrychowicz H."/>
        </authorList>
    </citation>
    <scope>NUCLEOTIDE SEQUENCE [LARGE SCALE GENOMIC DNA]</scope>
    <source>
        <strain evidence="12 13">DSM 8605</strain>
    </source>
</reference>
<organism evidence="12 13">
    <name type="scientific">Clostridium grantii DSM 8605</name>
    <dbReference type="NCBI Taxonomy" id="1121316"/>
    <lineage>
        <taxon>Bacteria</taxon>
        <taxon>Bacillati</taxon>
        <taxon>Bacillota</taxon>
        <taxon>Clostridia</taxon>
        <taxon>Eubacteriales</taxon>
        <taxon>Clostridiaceae</taxon>
        <taxon>Clostridium</taxon>
    </lineage>
</organism>
<keyword evidence="10" id="KW-0460">Magnesium</keyword>
<evidence type="ECO:0000259" key="11">
    <source>
        <dbReference type="SMART" id="SM00852"/>
    </source>
</evidence>
<comment type="function">
    <text evidence="1 10">Catalyzes the insertion of molybdate into adenylated molybdopterin with the concomitant release of AMP.</text>
</comment>
<dbReference type="PROSITE" id="PS01079">
    <property type="entry name" value="MOCF_BIOSYNTHESIS_2"/>
    <property type="match status" value="1"/>
</dbReference>
<dbReference type="GO" id="GO:0005829">
    <property type="term" value="C:cytosol"/>
    <property type="evidence" value="ECO:0007669"/>
    <property type="project" value="TreeGrafter"/>
</dbReference>
<evidence type="ECO:0000256" key="10">
    <source>
        <dbReference type="RuleBase" id="RU365090"/>
    </source>
</evidence>
<keyword evidence="8 10" id="KW-0501">Molybdenum cofactor biosynthesis</keyword>
<dbReference type="InterPro" id="IPR005111">
    <property type="entry name" value="MoeA_C_domain_IV"/>
</dbReference>
<dbReference type="GO" id="GO:0061599">
    <property type="term" value="F:molybdopterin molybdotransferase activity"/>
    <property type="evidence" value="ECO:0007669"/>
    <property type="project" value="UniProtKB-UniRule"/>
</dbReference>
<dbReference type="GO" id="GO:0046872">
    <property type="term" value="F:metal ion binding"/>
    <property type="evidence" value="ECO:0007669"/>
    <property type="project" value="UniProtKB-UniRule"/>
</dbReference>
<dbReference type="PANTHER" id="PTHR10192">
    <property type="entry name" value="MOLYBDOPTERIN BIOSYNTHESIS PROTEIN"/>
    <property type="match status" value="1"/>
</dbReference>
<dbReference type="InterPro" id="IPR036688">
    <property type="entry name" value="MoeA_C_domain_IV_sf"/>
</dbReference>
<dbReference type="SUPFAM" id="SSF63882">
    <property type="entry name" value="MoeA N-terminal region -like"/>
    <property type="match status" value="1"/>
</dbReference>
<evidence type="ECO:0000256" key="8">
    <source>
        <dbReference type="ARBA" id="ARBA00023150"/>
    </source>
</evidence>
<evidence type="ECO:0000313" key="12">
    <source>
        <dbReference type="EMBL" id="SHH84259.1"/>
    </source>
</evidence>
<dbReference type="STRING" id="1121316.SAMN02745207_02750"/>
<dbReference type="Gene3D" id="3.40.980.10">
    <property type="entry name" value="MoaB/Mog-like domain"/>
    <property type="match status" value="1"/>
</dbReference>
<comment type="cofactor">
    <cofactor evidence="10">
        <name>Mg(2+)</name>
        <dbReference type="ChEBI" id="CHEBI:18420"/>
    </cofactor>
</comment>
<keyword evidence="10 12" id="KW-0808">Transferase</keyword>
<accession>A0A1M5W9K4</accession>
<dbReference type="Pfam" id="PF00994">
    <property type="entry name" value="MoCF_biosynth"/>
    <property type="match status" value="1"/>
</dbReference>
<evidence type="ECO:0000256" key="5">
    <source>
        <dbReference type="ARBA" id="ARBA00013269"/>
    </source>
</evidence>
<protein>
    <recommendedName>
        <fullName evidence="6 10">Molybdopterin molybdenumtransferase</fullName>
        <ecNumber evidence="5 10">2.10.1.1</ecNumber>
    </recommendedName>
</protein>